<protein>
    <submittedName>
        <fullName evidence="1">Uncharacterized protein</fullName>
    </submittedName>
</protein>
<gene>
    <name evidence="1" type="ORF">J8273_1888</name>
</gene>
<proteinExistence type="predicted"/>
<dbReference type="EMBL" id="JAHDYR010000005">
    <property type="protein sequence ID" value="KAG9396841.1"/>
    <property type="molecule type" value="Genomic_DNA"/>
</dbReference>
<dbReference type="SUPFAM" id="SSF57850">
    <property type="entry name" value="RING/U-box"/>
    <property type="match status" value="1"/>
</dbReference>
<sequence>MSMTQAEQLDKICAALVDPISGHEMNEPVLLRCGTVVDATSVRHGHCPLTGDDEDVSSLPRVRALTGLIDSVRSMSIPPGPLTEAARTRATRNELMMLIREESTMSQETARVEARERTLAHESVRAAEMAKVTSTRVSKAEAELARTRRMSRHLSEEIRHRRQLADKARAVERLMATGNDPDEHEDLDELDLDALAVYRIGKVMKELEKSDQAIALLETAQARARAVGQRAEPVFESPGSTEKRVQARLPVRGPEAGSIVMPSRAGLVQWQGAFESGLKRRKKKGVGVRKKAKRGSR</sequence>
<dbReference type="Proteomes" id="UP000717585">
    <property type="component" value="Unassembled WGS sequence"/>
</dbReference>
<comment type="caution">
    <text evidence="1">The sequence shown here is derived from an EMBL/GenBank/DDBJ whole genome shotgun (WGS) entry which is preliminary data.</text>
</comment>
<keyword evidence="2" id="KW-1185">Reference proteome</keyword>
<organism evidence="1 2">
    <name type="scientific">Carpediemonas membranifera</name>
    <dbReference type="NCBI Taxonomy" id="201153"/>
    <lineage>
        <taxon>Eukaryota</taxon>
        <taxon>Metamonada</taxon>
        <taxon>Carpediemonas-like organisms</taxon>
        <taxon>Carpediemonas</taxon>
    </lineage>
</organism>
<evidence type="ECO:0000313" key="1">
    <source>
        <dbReference type="EMBL" id="KAG9396841.1"/>
    </source>
</evidence>
<dbReference type="AlphaFoldDB" id="A0A8J6AWU8"/>
<reference evidence="1" key="1">
    <citation type="submission" date="2021-05" db="EMBL/GenBank/DDBJ databases">
        <title>A free-living protist that lacks canonical eukaryotic 1 DNA replication and segregation systems.</title>
        <authorList>
            <person name="Salas-Leiva D.E."/>
            <person name="Tromer E.C."/>
            <person name="Curtis B.A."/>
            <person name="Jerlstrom-Hultqvist J."/>
            <person name="Kolisko M."/>
            <person name="Yi Z."/>
            <person name="Salas-Leiva J.S."/>
            <person name="Gallot-Lavallee L."/>
            <person name="Kops G.J.P.L."/>
            <person name="Archibald J.M."/>
            <person name="Simpson A.G.B."/>
            <person name="Roger A.J."/>
        </authorList>
    </citation>
    <scope>NUCLEOTIDE SEQUENCE</scope>
    <source>
        <strain evidence="1">BICM</strain>
    </source>
</reference>
<name>A0A8J6AWU8_9EUKA</name>
<accession>A0A8J6AWU8</accession>
<evidence type="ECO:0000313" key="2">
    <source>
        <dbReference type="Proteomes" id="UP000717585"/>
    </source>
</evidence>